<dbReference type="Proteomes" id="UP001516400">
    <property type="component" value="Unassembled WGS sequence"/>
</dbReference>
<reference evidence="1 2" key="1">
    <citation type="journal article" date="2021" name="BMC Biol.">
        <title>Horizontally acquired antibacterial genes associated with adaptive radiation of ladybird beetles.</title>
        <authorList>
            <person name="Li H.S."/>
            <person name="Tang X.F."/>
            <person name="Huang Y.H."/>
            <person name="Xu Z.Y."/>
            <person name="Chen M.L."/>
            <person name="Du X.Y."/>
            <person name="Qiu B.Y."/>
            <person name="Chen P.T."/>
            <person name="Zhang W."/>
            <person name="Slipinski A."/>
            <person name="Escalona H.E."/>
            <person name="Waterhouse R.M."/>
            <person name="Zwick A."/>
            <person name="Pang H."/>
        </authorList>
    </citation>
    <scope>NUCLEOTIDE SEQUENCE [LARGE SCALE GENOMIC DNA]</scope>
    <source>
        <strain evidence="1">SYSU2018</strain>
    </source>
</reference>
<evidence type="ECO:0000313" key="1">
    <source>
        <dbReference type="EMBL" id="KAL3279597.1"/>
    </source>
</evidence>
<dbReference type="EMBL" id="JABFTP020000124">
    <property type="protein sequence ID" value="KAL3279597.1"/>
    <property type="molecule type" value="Genomic_DNA"/>
</dbReference>
<feature type="non-terminal residue" evidence="1">
    <location>
        <position position="61"/>
    </location>
</feature>
<dbReference type="AlphaFoldDB" id="A0ABD2NMB6"/>
<keyword evidence="2" id="KW-1185">Reference proteome</keyword>
<feature type="non-terminal residue" evidence="1">
    <location>
        <position position="1"/>
    </location>
</feature>
<gene>
    <name evidence="1" type="ORF">HHI36_017103</name>
</gene>
<proteinExistence type="predicted"/>
<name>A0ABD2NMB6_9CUCU</name>
<accession>A0ABD2NMB6</accession>
<organism evidence="1 2">
    <name type="scientific">Cryptolaemus montrouzieri</name>
    <dbReference type="NCBI Taxonomy" id="559131"/>
    <lineage>
        <taxon>Eukaryota</taxon>
        <taxon>Metazoa</taxon>
        <taxon>Ecdysozoa</taxon>
        <taxon>Arthropoda</taxon>
        <taxon>Hexapoda</taxon>
        <taxon>Insecta</taxon>
        <taxon>Pterygota</taxon>
        <taxon>Neoptera</taxon>
        <taxon>Endopterygota</taxon>
        <taxon>Coleoptera</taxon>
        <taxon>Polyphaga</taxon>
        <taxon>Cucujiformia</taxon>
        <taxon>Coccinelloidea</taxon>
        <taxon>Coccinellidae</taxon>
        <taxon>Scymninae</taxon>
        <taxon>Scymnini</taxon>
        <taxon>Cryptolaemus</taxon>
    </lineage>
</organism>
<comment type="caution">
    <text evidence="1">The sequence shown here is derived from an EMBL/GenBank/DDBJ whole genome shotgun (WGS) entry which is preliminary data.</text>
</comment>
<evidence type="ECO:0000313" key="2">
    <source>
        <dbReference type="Proteomes" id="UP001516400"/>
    </source>
</evidence>
<sequence length="61" mass="6646">FRFEANKEMVNLYESSLSELVEMAKPIDTRIKEMMEAEAARIATSSVVATTASATSDVTSS</sequence>
<protein>
    <submittedName>
        <fullName evidence="1">Uncharacterized protein</fullName>
    </submittedName>
</protein>